<evidence type="ECO:0000313" key="2">
    <source>
        <dbReference type="Proteomes" id="UP000603352"/>
    </source>
</evidence>
<reference evidence="2" key="1">
    <citation type="journal article" date="2019" name="Int. J. Syst. Evol. Microbiol.">
        <title>The Global Catalogue of Microorganisms (GCM) 10K type strain sequencing project: providing services to taxonomists for standard genome sequencing and annotation.</title>
        <authorList>
            <consortium name="The Broad Institute Genomics Platform"/>
            <consortium name="The Broad Institute Genome Sequencing Center for Infectious Disease"/>
            <person name="Wu L."/>
            <person name="Ma J."/>
        </authorList>
    </citation>
    <scope>NUCLEOTIDE SEQUENCE [LARGE SCALE GENOMIC DNA]</scope>
    <source>
        <strain evidence="2">CGMCC 1.10188</strain>
    </source>
</reference>
<gene>
    <name evidence="1" type="ORF">GCM10011505_21520</name>
</gene>
<dbReference type="SUPFAM" id="SSF54637">
    <property type="entry name" value="Thioesterase/thiol ester dehydrase-isomerase"/>
    <property type="match status" value="1"/>
</dbReference>
<organism evidence="1 2">
    <name type="scientific">Tistrella bauzanensis</name>
    <dbReference type="NCBI Taxonomy" id="657419"/>
    <lineage>
        <taxon>Bacteria</taxon>
        <taxon>Pseudomonadati</taxon>
        <taxon>Pseudomonadota</taxon>
        <taxon>Alphaproteobacteria</taxon>
        <taxon>Geminicoccales</taxon>
        <taxon>Geminicoccaceae</taxon>
        <taxon>Tistrella</taxon>
    </lineage>
</organism>
<dbReference type="InterPro" id="IPR029069">
    <property type="entry name" value="HotDog_dom_sf"/>
</dbReference>
<dbReference type="Pfam" id="PF13279">
    <property type="entry name" value="4HBT_2"/>
    <property type="match status" value="1"/>
</dbReference>
<dbReference type="RefSeq" id="WP_188577635.1">
    <property type="nucleotide sequence ID" value="NZ_BMDZ01000021.1"/>
</dbReference>
<evidence type="ECO:0000313" key="1">
    <source>
        <dbReference type="EMBL" id="GGB39662.1"/>
    </source>
</evidence>
<dbReference type="PANTHER" id="PTHR31793">
    <property type="entry name" value="4-HYDROXYBENZOYL-COA THIOESTERASE FAMILY MEMBER"/>
    <property type="match status" value="1"/>
</dbReference>
<dbReference type="EMBL" id="BMDZ01000021">
    <property type="protein sequence ID" value="GGB39662.1"/>
    <property type="molecule type" value="Genomic_DNA"/>
</dbReference>
<comment type="caution">
    <text evidence="1">The sequence shown here is derived from an EMBL/GenBank/DDBJ whole genome shotgun (WGS) entry which is preliminary data.</text>
</comment>
<dbReference type="InterPro" id="IPR050563">
    <property type="entry name" value="4-hydroxybenzoyl-CoA_TE"/>
</dbReference>
<name>A0ABQ1IG35_9PROT</name>
<dbReference type="PANTHER" id="PTHR31793:SF24">
    <property type="entry name" value="LONG-CHAIN ACYL-COA THIOESTERASE FADM"/>
    <property type="match status" value="1"/>
</dbReference>
<dbReference type="Gene3D" id="3.10.129.10">
    <property type="entry name" value="Hotdog Thioesterase"/>
    <property type="match status" value="1"/>
</dbReference>
<proteinExistence type="predicted"/>
<protein>
    <submittedName>
        <fullName evidence="1">4-hydroxybenzoyl-CoA thioesterase</fullName>
    </submittedName>
</protein>
<sequence>MSFVARTPVRFAHVDPAGIVFYPRYFEMLNGAVEDWFASMGFDFRHLHQTLGLGAPTVRLEVDFKAPSRLGDALDFTLSVERASARSCTLRVRVTCGDEVRFTALVVLVCMDLAQAVSVPWPRALSAAMARHEGAADQPAAEQAVAAAG</sequence>
<accession>A0ABQ1IG35</accession>
<keyword evidence="2" id="KW-1185">Reference proteome</keyword>
<dbReference type="CDD" id="cd00586">
    <property type="entry name" value="4HBT"/>
    <property type="match status" value="1"/>
</dbReference>
<dbReference type="Proteomes" id="UP000603352">
    <property type="component" value="Unassembled WGS sequence"/>
</dbReference>